<dbReference type="EMBL" id="JAMZEK010000004">
    <property type="protein sequence ID" value="MCP1375699.1"/>
    <property type="molecule type" value="Genomic_DNA"/>
</dbReference>
<sequence>MGNIVWLASYPKSGNTWLRAFLANLIANRSVPVPLNELSRYAEDEANPDLFSELGGRPSSGLDIEEIAVLRPQVHMAIAGRAAGTCFVKTHNMAGSFNGYPLHNMQVTAGAIYVVRNPLDVAVSMTHHFGIGLDEAIERLGNENVATANDAQFVSQILGSWSQHVRSWADIKHDRVLVVRYEDMIDKPVKVFLKIARLVTAGVDRTRIDRAVRHAEFRNLAGMERQGGFIEASDKGVRFFRKGRANEWRAALTREQVRRVVEAHREQMQRFGYVPAGF</sequence>
<dbReference type="RefSeq" id="WP_253568431.1">
    <property type="nucleotide sequence ID" value="NZ_JAMZEK010000004.1"/>
</dbReference>
<dbReference type="Gene3D" id="3.40.50.300">
    <property type="entry name" value="P-loop containing nucleotide triphosphate hydrolases"/>
    <property type="match status" value="1"/>
</dbReference>
<organism evidence="4 5">
    <name type="scientific">Dyella lutea</name>
    <dbReference type="NCBI Taxonomy" id="2950441"/>
    <lineage>
        <taxon>Bacteria</taxon>
        <taxon>Pseudomonadati</taxon>
        <taxon>Pseudomonadota</taxon>
        <taxon>Gammaproteobacteria</taxon>
        <taxon>Lysobacterales</taxon>
        <taxon>Rhodanobacteraceae</taxon>
        <taxon>Dyella</taxon>
    </lineage>
</organism>
<dbReference type="Pfam" id="PF00685">
    <property type="entry name" value="Sulfotransfer_1"/>
    <property type="match status" value="1"/>
</dbReference>
<protein>
    <submittedName>
        <fullName evidence="4">Sulfotransferase domain-containing protein</fullName>
    </submittedName>
</protein>
<feature type="domain" description="Sulfotransferase" evidence="3">
    <location>
        <begin position="5"/>
        <end position="272"/>
    </location>
</feature>
<evidence type="ECO:0000259" key="3">
    <source>
        <dbReference type="Pfam" id="PF00685"/>
    </source>
</evidence>
<comment type="caution">
    <text evidence="4">The sequence shown here is derived from an EMBL/GenBank/DDBJ whole genome shotgun (WGS) entry which is preliminary data.</text>
</comment>
<dbReference type="Proteomes" id="UP001204615">
    <property type="component" value="Unassembled WGS sequence"/>
</dbReference>
<keyword evidence="5" id="KW-1185">Reference proteome</keyword>
<dbReference type="InterPro" id="IPR000863">
    <property type="entry name" value="Sulfotransferase_dom"/>
</dbReference>
<accession>A0ABT1FEF4</accession>
<evidence type="ECO:0000313" key="4">
    <source>
        <dbReference type="EMBL" id="MCP1375699.1"/>
    </source>
</evidence>
<gene>
    <name evidence="4" type="ORF">NC595_16755</name>
</gene>
<proteinExistence type="inferred from homology"/>
<dbReference type="SUPFAM" id="SSF52540">
    <property type="entry name" value="P-loop containing nucleoside triphosphate hydrolases"/>
    <property type="match status" value="1"/>
</dbReference>
<evidence type="ECO:0000256" key="1">
    <source>
        <dbReference type="ARBA" id="ARBA00005771"/>
    </source>
</evidence>
<dbReference type="InterPro" id="IPR027417">
    <property type="entry name" value="P-loop_NTPase"/>
</dbReference>
<evidence type="ECO:0000313" key="5">
    <source>
        <dbReference type="Proteomes" id="UP001204615"/>
    </source>
</evidence>
<dbReference type="PANTHER" id="PTHR11783">
    <property type="entry name" value="SULFOTRANSFERASE SULT"/>
    <property type="match status" value="1"/>
</dbReference>
<name>A0ABT1FEF4_9GAMM</name>
<keyword evidence="2" id="KW-0808">Transferase</keyword>
<reference evidence="4 5" key="1">
    <citation type="submission" date="2022-06" db="EMBL/GenBank/DDBJ databases">
        <title>Dyella sp. Sa strain:Sa Genome sequencing.</title>
        <authorList>
            <person name="Park S."/>
        </authorList>
    </citation>
    <scope>NUCLEOTIDE SEQUENCE [LARGE SCALE GENOMIC DNA]</scope>
    <source>
        <strain evidence="4 5">Sa</strain>
    </source>
</reference>
<comment type="similarity">
    <text evidence="1">Belongs to the sulfotransferase 1 family.</text>
</comment>
<evidence type="ECO:0000256" key="2">
    <source>
        <dbReference type="ARBA" id="ARBA00022679"/>
    </source>
</evidence>